<accession>A0A2N3HQH2</accession>
<dbReference type="RefSeq" id="WP_101263540.1">
    <property type="nucleotide sequence ID" value="NZ_MVDD01000030.1"/>
</dbReference>
<evidence type="ECO:0000259" key="1">
    <source>
        <dbReference type="Pfam" id="PF07484"/>
    </source>
</evidence>
<protein>
    <recommendedName>
        <fullName evidence="1">Phage tail collar domain-containing protein</fullName>
    </recommendedName>
</protein>
<evidence type="ECO:0000313" key="3">
    <source>
        <dbReference type="Proteomes" id="UP000233535"/>
    </source>
</evidence>
<name>A0A2N3HQH2_9BACT</name>
<dbReference type="Pfam" id="PF07484">
    <property type="entry name" value="Collar"/>
    <property type="match status" value="1"/>
</dbReference>
<dbReference type="OrthoDB" id="9810174at2"/>
<proteinExistence type="predicted"/>
<dbReference type="AlphaFoldDB" id="A0A2N3HQH2"/>
<keyword evidence="3" id="KW-1185">Reference proteome</keyword>
<evidence type="ECO:0000313" key="2">
    <source>
        <dbReference type="EMBL" id="PKQ60293.1"/>
    </source>
</evidence>
<organism evidence="2 3">
    <name type="scientific">Labilibaculum filiforme</name>
    <dbReference type="NCBI Taxonomy" id="1940526"/>
    <lineage>
        <taxon>Bacteria</taxon>
        <taxon>Pseudomonadati</taxon>
        <taxon>Bacteroidota</taxon>
        <taxon>Bacteroidia</taxon>
        <taxon>Marinilabiliales</taxon>
        <taxon>Marinifilaceae</taxon>
        <taxon>Labilibaculum</taxon>
    </lineage>
</organism>
<dbReference type="InterPro" id="IPR037053">
    <property type="entry name" value="Phage_tail_collar_dom_sf"/>
</dbReference>
<dbReference type="Gene3D" id="3.90.1340.10">
    <property type="entry name" value="Phage tail collar domain"/>
    <property type="match status" value="1"/>
</dbReference>
<reference evidence="2 3" key="1">
    <citation type="journal article" date="2017" name="Front. Microbiol.">
        <title>Labilibaculum manganireducens gen. nov., sp. nov. and Labilibaculum filiforme sp. nov., Novel Bacteroidetes Isolated from Subsurface Sediments of the Baltic Sea.</title>
        <authorList>
            <person name="Vandieken V."/>
            <person name="Marshall I.P."/>
            <person name="Niemann H."/>
            <person name="Engelen B."/>
            <person name="Cypionka H."/>
        </authorList>
    </citation>
    <scope>NUCLEOTIDE SEQUENCE [LARGE SCALE GENOMIC DNA]</scope>
    <source>
        <strain evidence="2 3">59.16B</strain>
    </source>
</reference>
<comment type="caution">
    <text evidence="2">The sequence shown here is derived from an EMBL/GenBank/DDBJ whole genome shotgun (WGS) entry which is preliminary data.</text>
</comment>
<sequence length="191" mass="20846">MMNIAYIKQSTCLPIGSITAFAGEVTTCNTGEENKTPIEELGWMVCDGRKLETHEYPELFATLGTLYGGKLSSGDEPSYFNIPDLRGMFLRGIGADDASTELRTKAIGGMENGLGSKQEFAVQKHVHVYTSSIPGTLTPGALVAAPVNNSTNPKDTTETPTESVIQGNVKVSEYETRPSNVFIYYLIKYRY</sequence>
<dbReference type="SUPFAM" id="SSF88874">
    <property type="entry name" value="Receptor-binding domain of short tail fibre protein gp12"/>
    <property type="match status" value="1"/>
</dbReference>
<dbReference type="EMBL" id="MVDD01000030">
    <property type="protein sequence ID" value="PKQ60293.1"/>
    <property type="molecule type" value="Genomic_DNA"/>
</dbReference>
<feature type="domain" description="Phage tail collar" evidence="1">
    <location>
        <begin position="41"/>
        <end position="89"/>
    </location>
</feature>
<gene>
    <name evidence="2" type="ORF">BZG02_20045</name>
</gene>
<dbReference type="InterPro" id="IPR011083">
    <property type="entry name" value="Phage_tail_collar_dom"/>
</dbReference>
<dbReference type="Proteomes" id="UP000233535">
    <property type="component" value="Unassembled WGS sequence"/>
</dbReference>